<feature type="transmembrane region" description="Helical" evidence="1">
    <location>
        <begin position="126"/>
        <end position="147"/>
    </location>
</feature>
<gene>
    <name evidence="2" type="ORF">ABCQ75_05105</name>
</gene>
<proteinExistence type="predicted"/>
<name>A0ABU9WZ86_9MICC</name>
<evidence type="ECO:0000313" key="3">
    <source>
        <dbReference type="Proteomes" id="UP001422074"/>
    </source>
</evidence>
<keyword evidence="3" id="KW-1185">Reference proteome</keyword>
<dbReference type="EMBL" id="JBDFRB010000003">
    <property type="protein sequence ID" value="MEN2743914.1"/>
    <property type="molecule type" value="Genomic_DNA"/>
</dbReference>
<accession>A0ABU9WZ86</accession>
<evidence type="ECO:0000256" key="1">
    <source>
        <dbReference type="SAM" id="Phobius"/>
    </source>
</evidence>
<keyword evidence="1" id="KW-1133">Transmembrane helix</keyword>
<dbReference type="Proteomes" id="UP001422074">
    <property type="component" value="Unassembled WGS sequence"/>
</dbReference>
<sequence length="151" mass="15102">MSQSHAAAHPGAPLIGVLGRRLLAGAVGGLAGGIVFGVLMAAMGVLPMIASMVGSSSAAVGFGVHLVISVLIGWGLTVPFAGLLSGYGKAVLVGLAYGALWWVLGPLVIMPTVLGMPLFMVDVAALMSLMGHLVYGAILAVTAARLLTSRV</sequence>
<keyword evidence="1" id="KW-0472">Membrane</keyword>
<dbReference type="RefSeq" id="WP_345883543.1">
    <property type="nucleotide sequence ID" value="NZ_JBDFRB010000003.1"/>
</dbReference>
<reference evidence="2 3" key="1">
    <citation type="submission" date="2024-05" db="EMBL/GenBank/DDBJ databases">
        <title>Sinomonas sp. nov., isolated from a waste landfill.</title>
        <authorList>
            <person name="Zhao Y."/>
        </authorList>
    </citation>
    <scope>NUCLEOTIDE SEQUENCE [LARGE SCALE GENOMIC DNA]</scope>
    <source>
        <strain evidence="2 3">CCTCC AB2014300</strain>
    </source>
</reference>
<keyword evidence="1" id="KW-0812">Transmembrane</keyword>
<organism evidence="2 3">
    <name type="scientific">Sinomonas halotolerans</name>
    <dbReference type="NCBI Taxonomy" id="1644133"/>
    <lineage>
        <taxon>Bacteria</taxon>
        <taxon>Bacillati</taxon>
        <taxon>Actinomycetota</taxon>
        <taxon>Actinomycetes</taxon>
        <taxon>Micrococcales</taxon>
        <taxon>Micrococcaceae</taxon>
        <taxon>Sinomonas</taxon>
    </lineage>
</organism>
<evidence type="ECO:0008006" key="4">
    <source>
        <dbReference type="Google" id="ProtNLM"/>
    </source>
</evidence>
<feature type="transmembrane region" description="Helical" evidence="1">
    <location>
        <begin position="62"/>
        <end position="84"/>
    </location>
</feature>
<comment type="caution">
    <text evidence="2">The sequence shown here is derived from an EMBL/GenBank/DDBJ whole genome shotgun (WGS) entry which is preliminary data.</text>
</comment>
<evidence type="ECO:0000313" key="2">
    <source>
        <dbReference type="EMBL" id="MEN2743914.1"/>
    </source>
</evidence>
<protein>
    <recommendedName>
        <fullName evidence="4">Histidine kinase</fullName>
    </recommendedName>
</protein>
<feature type="transmembrane region" description="Helical" evidence="1">
    <location>
        <begin position="91"/>
        <end position="114"/>
    </location>
</feature>
<feature type="transmembrane region" description="Helical" evidence="1">
    <location>
        <begin position="22"/>
        <end position="50"/>
    </location>
</feature>